<keyword evidence="2" id="KW-0560">Oxidoreductase</keyword>
<dbReference type="GO" id="GO:0046872">
    <property type="term" value="F:metal ion binding"/>
    <property type="evidence" value="ECO:0007669"/>
    <property type="project" value="UniProtKB-KW"/>
</dbReference>
<keyword evidence="2" id="KW-0408">Iron</keyword>
<dbReference type="InterPro" id="IPR027443">
    <property type="entry name" value="IPNS-like_sf"/>
</dbReference>
<feature type="domain" description="Fe2OG dioxygenase" evidence="3">
    <location>
        <begin position="275"/>
        <end position="380"/>
    </location>
</feature>
<evidence type="ECO:0000259" key="3">
    <source>
        <dbReference type="PROSITE" id="PS51471"/>
    </source>
</evidence>
<dbReference type="InterPro" id="IPR044861">
    <property type="entry name" value="IPNS-like_FE2OG_OXY"/>
</dbReference>
<dbReference type="Gene3D" id="2.60.120.330">
    <property type="entry name" value="B-lactam Antibiotic, Isopenicillin N Synthase, Chain"/>
    <property type="match status" value="1"/>
</dbReference>
<comment type="similarity">
    <text evidence="1 2">Belongs to the iron/ascorbate-dependent oxidoreductase family.</text>
</comment>
<dbReference type="Pfam" id="PF14226">
    <property type="entry name" value="DIOX_N"/>
    <property type="match status" value="1"/>
</dbReference>
<dbReference type="PROSITE" id="PS51471">
    <property type="entry name" value="FE2OG_OXY"/>
    <property type="match status" value="1"/>
</dbReference>
<dbReference type="GO" id="GO:0044283">
    <property type="term" value="P:small molecule biosynthetic process"/>
    <property type="evidence" value="ECO:0007669"/>
    <property type="project" value="UniProtKB-ARBA"/>
</dbReference>
<dbReference type="SUPFAM" id="SSF51197">
    <property type="entry name" value="Clavaminate synthase-like"/>
    <property type="match status" value="1"/>
</dbReference>
<dbReference type="EMBL" id="JAJGCB010000003">
    <property type="protein sequence ID" value="KAJ8994185.1"/>
    <property type="molecule type" value="Genomic_DNA"/>
</dbReference>
<dbReference type="PANTHER" id="PTHR47990">
    <property type="entry name" value="2-OXOGLUTARATE (2OG) AND FE(II)-DEPENDENT OXYGENASE SUPERFAMILY PROTEIN-RELATED"/>
    <property type="match status" value="1"/>
</dbReference>
<gene>
    <name evidence="4" type="ORF">HRR80_002680</name>
</gene>
<dbReference type="InterPro" id="IPR050231">
    <property type="entry name" value="Iron_ascorbate_oxido_reductase"/>
</dbReference>
<keyword evidence="2" id="KW-0479">Metal-binding</keyword>
<name>A0AAN6IWV2_EXODE</name>
<evidence type="ECO:0000313" key="5">
    <source>
        <dbReference type="Proteomes" id="UP001161757"/>
    </source>
</evidence>
<accession>A0AAN6IWV2</accession>
<reference evidence="4" key="1">
    <citation type="submission" date="2023-01" db="EMBL/GenBank/DDBJ databases">
        <title>Exophiala dermititidis isolated from Cystic Fibrosis Patient.</title>
        <authorList>
            <person name="Kurbessoian T."/>
            <person name="Crocker A."/>
            <person name="Murante D."/>
            <person name="Hogan D.A."/>
            <person name="Stajich J.E."/>
        </authorList>
    </citation>
    <scope>NUCLEOTIDE SEQUENCE</scope>
    <source>
        <strain evidence="4">Ex8</strain>
    </source>
</reference>
<comment type="caution">
    <text evidence="4">The sequence shown here is derived from an EMBL/GenBank/DDBJ whole genome shotgun (WGS) entry which is preliminary data.</text>
</comment>
<evidence type="ECO:0000256" key="2">
    <source>
        <dbReference type="RuleBase" id="RU003682"/>
    </source>
</evidence>
<proteinExistence type="inferred from homology"/>
<evidence type="ECO:0000313" key="4">
    <source>
        <dbReference type="EMBL" id="KAJ8994185.1"/>
    </source>
</evidence>
<dbReference type="FunFam" id="2.60.120.330:FF:000045">
    <property type="entry name" value="Oxidoreductase, 2OG-Fe(II) oxygenase family, putative"/>
    <property type="match status" value="1"/>
</dbReference>
<dbReference type="Pfam" id="PF03171">
    <property type="entry name" value="2OG-FeII_Oxy"/>
    <property type="match status" value="1"/>
</dbReference>
<sequence>MFPRVARDSFHSDPIERLLFVSRQLHSPHRVVRAIRHARRKRGDAGARLGQWPGNWHIKSTWLPVSRAFICLIIRQHRKNNMSTEAIPEALTAPTQAFQNSPPFPDDVPTAPLLRLSLAKLIDRDPEEVNRFARACEDLGFFYLDLSGPGDSLLADADHLFGVGAELFELPLEEKKKYDFMHKNSYFGYKGLGANVADREGNLDRNEFYNVSKDDIMGISDPWPAPEVLNSQRPLLKSFISSAHGIVDLVLELLNDHLKLPPNTLQDMHRLEGHSGDQVRFIKAPPQPMNDRKTALGEHTDFGSVTVLFNRLGGLQVLPPGRDAQWCYVKPLPNHAIINLGDAMVKFTNGLLRSNIHRVVAPPGKQADYTRYSLVYFNRPEDDVMLKRLKGSDKIPPLAEDEVEEEINSKDWIIRRALGHRIALYGKDAYDYDRIKGTEEKSQRAYL</sequence>
<dbReference type="AlphaFoldDB" id="A0AAN6IWV2"/>
<protein>
    <recommendedName>
        <fullName evidence="3">Fe2OG dioxygenase domain-containing protein</fullName>
    </recommendedName>
</protein>
<dbReference type="GO" id="GO:0016491">
    <property type="term" value="F:oxidoreductase activity"/>
    <property type="evidence" value="ECO:0007669"/>
    <property type="project" value="UniProtKB-KW"/>
</dbReference>
<dbReference type="InterPro" id="IPR005123">
    <property type="entry name" value="Oxoglu/Fe-dep_dioxygenase_dom"/>
</dbReference>
<dbReference type="InterPro" id="IPR026992">
    <property type="entry name" value="DIOX_N"/>
</dbReference>
<dbReference type="Proteomes" id="UP001161757">
    <property type="component" value="Unassembled WGS sequence"/>
</dbReference>
<evidence type="ECO:0000256" key="1">
    <source>
        <dbReference type="ARBA" id="ARBA00008056"/>
    </source>
</evidence>
<organism evidence="4 5">
    <name type="scientific">Exophiala dermatitidis</name>
    <name type="common">Black yeast-like fungus</name>
    <name type="synonym">Wangiella dermatitidis</name>
    <dbReference type="NCBI Taxonomy" id="5970"/>
    <lineage>
        <taxon>Eukaryota</taxon>
        <taxon>Fungi</taxon>
        <taxon>Dikarya</taxon>
        <taxon>Ascomycota</taxon>
        <taxon>Pezizomycotina</taxon>
        <taxon>Eurotiomycetes</taxon>
        <taxon>Chaetothyriomycetidae</taxon>
        <taxon>Chaetothyriales</taxon>
        <taxon>Herpotrichiellaceae</taxon>
        <taxon>Exophiala</taxon>
    </lineage>
</organism>